<keyword evidence="3" id="KW-1185">Reference proteome</keyword>
<dbReference type="InterPro" id="IPR046235">
    <property type="entry name" value="DUF6268"/>
</dbReference>
<protein>
    <recommendedName>
        <fullName evidence="1">DUF6268 domain-containing protein</fullName>
    </recommendedName>
</protein>
<dbReference type="OrthoDB" id="665720at2"/>
<dbReference type="AlphaFoldDB" id="A0A2P8HCH6"/>
<feature type="domain" description="DUF6268" evidence="1">
    <location>
        <begin position="48"/>
        <end position="331"/>
    </location>
</feature>
<evidence type="ECO:0000313" key="3">
    <source>
        <dbReference type="Proteomes" id="UP000240971"/>
    </source>
</evidence>
<dbReference type="EMBL" id="PYAW01000007">
    <property type="protein sequence ID" value="PSL43821.1"/>
    <property type="molecule type" value="Genomic_DNA"/>
</dbReference>
<gene>
    <name evidence="2" type="ORF">CLV51_107132</name>
</gene>
<reference evidence="2 3" key="1">
    <citation type="submission" date="2018-03" db="EMBL/GenBank/DDBJ databases">
        <title>Genomic Encyclopedia of Archaeal and Bacterial Type Strains, Phase II (KMG-II): from individual species to whole genera.</title>
        <authorList>
            <person name="Goeker M."/>
        </authorList>
    </citation>
    <scope>NUCLEOTIDE SEQUENCE [LARGE SCALE GENOMIC DNA]</scope>
    <source>
        <strain evidence="2 3">DSM 24859</strain>
    </source>
</reference>
<evidence type="ECO:0000259" key="1">
    <source>
        <dbReference type="Pfam" id="PF19783"/>
    </source>
</evidence>
<dbReference type="RefSeq" id="WP_106530796.1">
    <property type="nucleotide sequence ID" value="NZ_PYAW01000007.1"/>
</dbReference>
<dbReference type="Proteomes" id="UP000240971">
    <property type="component" value="Unassembled WGS sequence"/>
</dbReference>
<comment type="caution">
    <text evidence="2">The sequence shown here is derived from an EMBL/GenBank/DDBJ whole genome shotgun (WGS) entry which is preliminary data.</text>
</comment>
<accession>A0A2P8HCH6</accession>
<evidence type="ECO:0000313" key="2">
    <source>
        <dbReference type="EMBL" id="PSL43821.1"/>
    </source>
</evidence>
<dbReference type="Pfam" id="PF19783">
    <property type="entry name" value="DUF6268"/>
    <property type="match status" value="1"/>
</dbReference>
<name>A0A2P8HCH6_CHINA</name>
<organism evidence="2 3">
    <name type="scientific">Chitinophaga niastensis</name>
    <dbReference type="NCBI Taxonomy" id="536980"/>
    <lineage>
        <taxon>Bacteria</taxon>
        <taxon>Pseudomonadati</taxon>
        <taxon>Bacteroidota</taxon>
        <taxon>Chitinophagia</taxon>
        <taxon>Chitinophagales</taxon>
        <taxon>Chitinophagaceae</taxon>
        <taxon>Chitinophaga</taxon>
    </lineage>
</organism>
<proteinExistence type="predicted"/>
<sequence length="336" mass="38106">MDIVFIKTEGPTHLQQSGLAMPQHKRWYISLLIVLFLLTPAKRLWAQLGATSLNGPGIAVSVDYLPASHYIRPEDSVKTKSTTSQQRYNFGASFLLSNKVDTATGKVRNWTLAASGSYTKLTNENYDHQIFPSELLGTQLALQHYRSLHNRWSMVGLLSVGLFTDMEKIDGEDIFVNGGVLFVKQHNRRFSYGIGAMFTNSFGTPMLLPAFFIRWQTDNKFRIDINFPEKISVASSLSKQTDLALAFRLRGSAYDVEKHPDNKRLMGYSEMSLGLENTWHLNKHLDFVAAGGSILYSGATFQEKKLSEMFGEKPLHRFATNYFFSTGLRWNFQPKH</sequence>